<name>A0AAW1NNX8_9CHLO</name>
<keyword evidence="2" id="KW-0812">Transmembrane</keyword>
<organism evidence="3 4">
    <name type="scientific">Symbiochloris irregularis</name>
    <dbReference type="NCBI Taxonomy" id="706552"/>
    <lineage>
        <taxon>Eukaryota</taxon>
        <taxon>Viridiplantae</taxon>
        <taxon>Chlorophyta</taxon>
        <taxon>core chlorophytes</taxon>
        <taxon>Trebouxiophyceae</taxon>
        <taxon>Trebouxiales</taxon>
        <taxon>Trebouxiaceae</taxon>
        <taxon>Symbiochloris</taxon>
    </lineage>
</organism>
<protein>
    <submittedName>
        <fullName evidence="3">Uncharacterized protein</fullName>
    </submittedName>
</protein>
<keyword evidence="4" id="KW-1185">Reference proteome</keyword>
<feature type="compositionally biased region" description="Basic and acidic residues" evidence="1">
    <location>
        <begin position="53"/>
        <end position="64"/>
    </location>
</feature>
<dbReference type="EMBL" id="JALJOQ010000149">
    <property type="protein sequence ID" value="KAK9793495.1"/>
    <property type="molecule type" value="Genomic_DNA"/>
</dbReference>
<keyword evidence="2" id="KW-0472">Membrane</keyword>
<comment type="caution">
    <text evidence="3">The sequence shown here is derived from an EMBL/GenBank/DDBJ whole genome shotgun (WGS) entry which is preliminary data.</text>
</comment>
<reference evidence="3 4" key="1">
    <citation type="journal article" date="2024" name="Nat. Commun.">
        <title>Phylogenomics reveals the evolutionary origins of lichenization in chlorophyte algae.</title>
        <authorList>
            <person name="Puginier C."/>
            <person name="Libourel C."/>
            <person name="Otte J."/>
            <person name="Skaloud P."/>
            <person name="Haon M."/>
            <person name="Grisel S."/>
            <person name="Petersen M."/>
            <person name="Berrin J.G."/>
            <person name="Delaux P.M."/>
            <person name="Dal Grande F."/>
            <person name="Keller J."/>
        </authorList>
    </citation>
    <scope>NUCLEOTIDE SEQUENCE [LARGE SCALE GENOMIC DNA]</scope>
    <source>
        <strain evidence="3 4">SAG 2036</strain>
    </source>
</reference>
<feature type="region of interest" description="Disordered" evidence="1">
    <location>
        <begin position="43"/>
        <end position="73"/>
    </location>
</feature>
<proteinExistence type="predicted"/>
<accession>A0AAW1NNX8</accession>
<sequence length="115" mass="12780">MTLAVSVGGSRFAALPRTLPARPNALLPARPSCRPISLQARAAEDSGGQLHTGPKELPNEEAGKGKAKQVVDDGPFNMDPDRDFWKILFLGLLPLLIYVAWLVIKWKFLRDWFLK</sequence>
<keyword evidence="2" id="KW-1133">Transmembrane helix</keyword>
<evidence type="ECO:0000256" key="1">
    <source>
        <dbReference type="SAM" id="MobiDB-lite"/>
    </source>
</evidence>
<evidence type="ECO:0000313" key="4">
    <source>
        <dbReference type="Proteomes" id="UP001465755"/>
    </source>
</evidence>
<evidence type="ECO:0000313" key="3">
    <source>
        <dbReference type="EMBL" id="KAK9793495.1"/>
    </source>
</evidence>
<dbReference type="AlphaFoldDB" id="A0AAW1NNX8"/>
<evidence type="ECO:0000256" key="2">
    <source>
        <dbReference type="SAM" id="Phobius"/>
    </source>
</evidence>
<feature type="transmembrane region" description="Helical" evidence="2">
    <location>
        <begin position="84"/>
        <end position="104"/>
    </location>
</feature>
<gene>
    <name evidence="3" type="ORF">WJX73_004845</name>
</gene>
<dbReference type="Proteomes" id="UP001465755">
    <property type="component" value="Unassembled WGS sequence"/>
</dbReference>